<name>A0A9N9IDH6_9GLOM</name>
<dbReference type="Proteomes" id="UP000789342">
    <property type="component" value="Unassembled WGS sequence"/>
</dbReference>
<evidence type="ECO:0000313" key="1">
    <source>
        <dbReference type="EMBL" id="CAG8732437.1"/>
    </source>
</evidence>
<sequence length="57" mass="6286">MVAASKRIRGMRIVADYQGFMTGQSGCGQALIRINIPHKCHKIKDTNDGKKFGDAHN</sequence>
<proteinExistence type="predicted"/>
<reference evidence="1" key="1">
    <citation type="submission" date="2021-06" db="EMBL/GenBank/DDBJ databases">
        <authorList>
            <person name="Kallberg Y."/>
            <person name="Tangrot J."/>
            <person name="Rosling A."/>
        </authorList>
    </citation>
    <scope>NUCLEOTIDE SEQUENCE</scope>
    <source>
        <strain evidence="1">CL551</strain>
    </source>
</reference>
<evidence type="ECO:0000313" key="2">
    <source>
        <dbReference type="Proteomes" id="UP000789342"/>
    </source>
</evidence>
<keyword evidence="2" id="KW-1185">Reference proteome</keyword>
<protein>
    <submittedName>
        <fullName evidence="1">1688_t:CDS:1</fullName>
    </submittedName>
</protein>
<dbReference type="EMBL" id="CAJVPV010026772">
    <property type="protein sequence ID" value="CAG8732437.1"/>
    <property type="molecule type" value="Genomic_DNA"/>
</dbReference>
<gene>
    <name evidence="1" type="ORF">AMORRO_LOCUS14128</name>
</gene>
<dbReference type="AlphaFoldDB" id="A0A9N9IDH6"/>
<accession>A0A9N9IDH6</accession>
<feature type="non-terminal residue" evidence="1">
    <location>
        <position position="57"/>
    </location>
</feature>
<comment type="caution">
    <text evidence="1">The sequence shown here is derived from an EMBL/GenBank/DDBJ whole genome shotgun (WGS) entry which is preliminary data.</text>
</comment>
<organism evidence="1 2">
    <name type="scientific">Acaulospora morrowiae</name>
    <dbReference type="NCBI Taxonomy" id="94023"/>
    <lineage>
        <taxon>Eukaryota</taxon>
        <taxon>Fungi</taxon>
        <taxon>Fungi incertae sedis</taxon>
        <taxon>Mucoromycota</taxon>
        <taxon>Glomeromycotina</taxon>
        <taxon>Glomeromycetes</taxon>
        <taxon>Diversisporales</taxon>
        <taxon>Acaulosporaceae</taxon>
        <taxon>Acaulospora</taxon>
    </lineage>
</organism>